<keyword evidence="1 3" id="KW-0732">Signal</keyword>
<evidence type="ECO:0000256" key="2">
    <source>
        <dbReference type="SAM" id="MobiDB-lite"/>
    </source>
</evidence>
<gene>
    <name evidence="6" type="ORF">LshimejAT787_0410390</name>
</gene>
<dbReference type="CDD" id="cd02851">
    <property type="entry name" value="E_set_GO_C"/>
    <property type="match status" value="1"/>
</dbReference>
<dbReference type="PANTHER" id="PTHR32208:SF96">
    <property type="entry name" value="GLYOXAL OXIDASE"/>
    <property type="match status" value="1"/>
</dbReference>
<evidence type="ECO:0000259" key="5">
    <source>
        <dbReference type="Pfam" id="PF09118"/>
    </source>
</evidence>
<dbReference type="Pfam" id="PF09118">
    <property type="entry name" value="GO-like_E_set"/>
    <property type="match status" value="1"/>
</dbReference>
<organism evidence="6 7">
    <name type="scientific">Lyophyllum shimeji</name>
    <name type="common">Hon-shimeji</name>
    <name type="synonym">Tricholoma shimeji</name>
    <dbReference type="NCBI Taxonomy" id="47721"/>
    <lineage>
        <taxon>Eukaryota</taxon>
        <taxon>Fungi</taxon>
        <taxon>Dikarya</taxon>
        <taxon>Basidiomycota</taxon>
        <taxon>Agaricomycotina</taxon>
        <taxon>Agaricomycetes</taxon>
        <taxon>Agaricomycetidae</taxon>
        <taxon>Agaricales</taxon>
        <taxon>Tricholomatineae</taxon>
        <taxon>Lyophyllaceae</taxon>
        <taxon>Lyophyllum</taxon>
    </lineage>
</organism>
<dbReference type="InterPro" id="IPR037293">
    <property type="entry name" value="Gal_Oxidase_central_sf"/>
</dbReference>
<dbReference type="InterPro" id="IPR011043">
    <property type="entry name" value="Gal_Oxase/kelch_b-propeller"/>
</dbReference>
<dbReference type="InterPro" id="IPR015202">
    <property type="entry name" value="GO-like_E_set"/>
</dbReference>
<evidence type="ECO:0000313" key="6">
    <source>
        <dbReference type="EMBL" id="GLB37988.1"/>
    </source>
</evidence>
<dbReference type="InterPro" id="IPR009880">
    <property type="entry name" value="Glyoxal_oxidase_N"/>
</dbReference>
<dbReference type="EMBL" id="BRPK01000004">
    <property type="protein sequence ID" value="GLB37988.1"/>
    <property type="molecule type" value="Genomic_DNA"/>
</dbReference>
<feature type="domain" description="Galactose oxidase-like Early set" evidence="5">
    <location>
        <begin position="444"/>
        <end position="542"/>
    </location>
</feature>
<feature type="domain" description="Glyoxal oxidase N-terminal" evidence="4">
    <location>
        <begin position="65"/>
        <end position="439"/>
    </location>
</feature>
<dbReference type="PANTHER" id="PTHR32208">
    <property type="entry name" value="SECRETED PROTEIN-RELATED"/>
    <property type="match status" value="1"/>
</dbReference>
<feature type="signal peptide" evidence="3">
    <location>
        <begin position="1"/>
        <end position="19"/>
    </location>
</feature>
<dbReference type="InterPro" id="IPR014756">
    <property type="entry name" value="Ig_E-set"/>
</dbReference>
<evidence type="ECO:0008006" key="8">
    <source>
        <dbReference type="Google" id="ProtNLM"/>
    </source>
</evidence>
<evidence type="ECO:0000259" key="4">
    <source>
        <dbReference type="Pfam" id="PF07250"/>
    </source>
</evidence>
<dbReference type="Pfam" id="PF07250">
    <property type="entry name" value="Glyoxal_oxid_N"/>
    <property type="match status" value="1"/>
</dbReference>
<dbReference type="SUPFAM" id="SSF81296">
    <property type="entry name" value="E set domains"/>
    <property type="match status" value="1"/>
</dbReference>
<accession>A0A9P3ULT9</accession>
<dbReference type="Gene3D" id="2.60.40.10">
    <property type="entry name" value="Immunoglobulins"/>
    <property type="match status" value="1"/>
</dbReference>
<keyword evidence="7" id="KW-1185">Reference proteome</keyword>
<dbReference type="Gene3D" id="2.130.10.80">
    <property type="entry name" value="Galactose oxidase/kelch, beta-propeller"/>
    <property type="match status" value="1"/>
</dbReference>
<dbReference type="Proteomes" id="UP001063166">
    <property type="component" value="Unassembled WGS sequence"/>
</dbReference>
<dbReference type="SUPFAM" id="SSF50965">
    <property type="entry name" value="Galactose oxidase, central domain"/>
    <property type="match status" value="1"/>
</dbReference>
<comment type="caution">
    <text evidence="6">The sequence shown here is derived from an EMBL/GenBank/DDBJ whole genome shotgun (WGS) entry which is preliminary data.</text>
</comment>
<reference evidence="6" key="1">
    <citation type="submission" date="2022-07" db="EMBL/GenBank/DDBJ databases">
        <title>The genome of Lyophyllum shimeji provides insight into the initial evolution of ectomycorrhizal fungal genome.</title>
        <authorList>
            <person name="Kobayashi Y."/>
            <person name="Shibata T."/>
            <person name="Hirakawa H."/>
            <person name="Shigenobu S."/>
            <person name="Nishiyama T."/>
            <person name="Yamada A."/>
            <person name="Hasebe M."/>
            <person name="Kawaguchi M."/>
        </authorList>
    </citation>
    <scope>NUCLEOTIDE SEQUENCE</scope>
    <source>
        <strain evidence="6">AT787</strain>
    </source>
</reference>
<feature type="chain" id="PRO_5040336012" description="Glyoxal oxidase" evidence="3">
    <location>
        <begin position="20"/>
        <end position="560"/>
    </location>
</feature>
<evidence type="ECO:0000256" key="3">
    <source>
        <dbReference type="SAM" id="SignalP"/>
    </source>
</evidence>
<proteinExistence type="predicted"/>
<protein>
    <recommendedName>
        <fullName evidence="8">Glyoxal oxidase</fullName>
    </recommendedName>
</protein>
<dbReference type="OrthoDB" id="2019572at2759"/>
<dbReference type="AlphaFoldDB" id="A0A9P3ULT9"/>
<dbReference type="InterPro" id="IPR013783">
    <property type="entry name" value="Ig-like_fold"/>
</dbReference>
<feature type="region of interest" description="Disordered" evidence="2">
    <location>
        <begin position="281"/>
        <end position="300"/>
    </location>
</feature>
<name>A0A9P3ULT9_LYOSH</name>
<sequence length="560" mass="59947">MKIFSYLPILLSHSLATAASPPGWHLVQNGTTGIVALEAIVVSPTLAILFDRVQNDPLQINGAGAWGVLWNFETNKATPLSLVSDTFCASGGFLSNGTMVSVGGMSVENPATEPDTDGRMAIRLFEPCADVNGVGCKVIEDPARLHLAETRWYPSSLRIFDGSLMVIGGIHEETPFYNTDPVNSFEFFPPKDNGVPRPSAFLERSLPSNLFARGFALPDGKIFVVANNQSIIYDVEAQTETRLPDLPNGVRVTNPLDGTATLLPLRPPLYTPEVLVCGGSNASDATPSAQLSSQDPASDQCSRIELTPAGIKRGWVVERMPEGRMMPEMVLLPDGRVLIINGAQSGYAAIGSVGDPIDGQSNADHPVLKPVLYDPDAPLGQRFSNKELPASDIARMYHSSVSLTPSGNIFIAGSNPNGGVMNNTRFSSEFRVQYLNPPFMSVARPVLRNVPKTLPFNHAFTVSVDLPAGLKATNVQVALIDLGFSSHAFHSSARVVFMKAVLAPNRKSITIVTPPNNRVYPPGPAYVFLTVDGVTSTGAHVLVGDGRAPPVRDQGIPLHL</sequence>
<evidence type="ECO:0000256" key="1">
    <source>
        <dbReference type="ARBA" id="ARBA00022729"/>
    </source>
</evidence>
<evidence type="ECO:0000313" key="7">
    <source>
        <dbReference type="Proteomes" id="UP001063166"/>
    </source>
</evidence>